<name>A0A9D2DVV6_9FIRM</name>
<dbReference type="InterPro" id="IPR047865">
    <property type="entry name" value="Ribosomal_uL10_bac_type"/>
</dbReference>
<comment type="similarity">
    <text evidence="1 5">Belongs to the universal ribosomal protein uL10 family.</text>
</comment>
<evidence type="ECO:0000256" key="5">
    <source>
        <dbReference type="HAMAP-Rule" id="MF_00362"/>
    </source>
</evidence>
<dbReference type="InterPro" id="IPR022973">
    <property type="entry name" value="Ribosomal_uL10_bac"/>
</dbReference>
<dbReference type="GO" id="GO:0005840">
    <property type="term" value="C:ribosome"/>
    <property type="evidence" value="ECO:0007669"/>
    <property type="project" value="UniProtKB-KW"/>
</dbReference>
<dbReference type="GO" id="GO:1990904">
    <property type="term" value="C:ribonucleoprotein complex"/>
    <property type="evidence" value="ECO:0007669"/>
    <property type="project" value="UniProtKB-KW"/>
</dbReference>
<keyword evidence="5" id="KW-0699">rRNA-binding</keyword>
<dbReference type="GO" id="GO:0006412">
    <property type="term" value="P:translation"/>
    <property type="evidence" value="ECO:0007669"/>
    <property type="project" value="UniProtKB-UniRule"/>
</dbReference>
<keyword evidence="2 5" id="KW-0689">Ribosomal protein</keyword>
<evidence type="ECO:0000256" key="3">
    <source>
        <dbReference type="ARBA" id="ARBA00023274"/>
    </source>
</evidence>
<dbReference type="InterPro" id="IPR001790">
    <property type="entry name" value="Ribosomal_uL10"/>
</dbReference>
<dbReference type="HAMAP" id="MF_00362">
    <property type="entry name" value="Ribosomal_uL10"/>
    <property type="match status" value="1"/>
</dbReference>
<comment type="caution">
    <text evidence="6">The sequence shown here is derived from an EMBL/GenBank/DDBJ whole genome shotgun (WGS) entry which is preliminary data.</text>
</comment>
<accession>A0A9D2DVV6</accession>
<dbReference type="Gene3D" id="3.30.70.1730">
    <property type="match status" value="1"/>
</dbReference>
<reference evidence="6" key="1">
    <citation type="journal article" date="2021" name="PeerJ">
        <title>Extensive microbial diversity within the chicken gut microbiome revealed by metagenomics and culture.</title>
        <authorList>
            <person name="Gilroy R."/>
            <person name="Ravi A."/>
            <person name="Getino M."/>
            <person name="Pursley I."/>
            <person name="Horton D.L."/>
            <person name="Alikhan N.F."/>
            <person name="Baker D."/>
            <person name="Gharbi K."/>
            <person name="Hall N."/>
            <person name="Watson M."/>
            <person name="Adriaenssens E.M."/>
            <person name="Foster-Nyarko E."/>
            <person name="Jarju S."/>
            <person name="Secka A."/>
            <person name="Antonio M."/>
            <person name="Oren A."/>
            <person name="Chaudhuri R.R."/>
            <person name="La Ragione R."/>
            <person name="Hildebrand F."/>
            <person name="Pallen M.J."/>
        </authorList>
    </citation>
    <scope>NUCLEOTIDE SEQUENCE</scope>
    <source>
        <strain evidence="6">CHK33-5263</strain>
    </source>
</reference>
<dbReference type="NCBIfam" id="NF000955">
    <property type="entry name" value="PRK00099.1-1"/>
    <property type="match status" value="1"/>
</dbReference>
<sequence length="165" mass="17727">MSANFEAKKAVVEEIKEKISASKSVVLAKYDRLTVAEVTALRGKFRDANCEYKVYKNTLVRKAFDELGVTAFDNDLNGATAFVFCPDETSGCSIIAKAVKENPALEEKIVPKSAYVAGAYVDAEGVKKLAAIPSREVLLAKMVGCLQAPIANLAYVMNAIAGQKS</sequence>
<evidence type="ECO:0000313" key="7">
    <source>
        <dbReference type="Proteomes" id="UP000824044"/>
    </source>
</evidence>
<keyword evidence="5" id="KW-0694">RNA-binding</keyword>
<comment type="subunit">
    <text evidence="5">Part of the ribosomal stalk of the 50S ribosomal subunit. The N-terminus interacts with L11 and the large rRNA to form the base of the stalk. The C-terminus forms an elongated spine to which L12 dimers bind in a sequential fashion forming a multimeric L10(L12)X complex.</text>
</comment>
<dbReference type="SUPFAM" id="SSF160369">
    <property type="entry name" value="Ribosomal protein L10-like"/>
    <property type="match status" value="1"/>
</dbReference>
<dbReference type="Gene3D" id="6.10.250.290">
    <property type="match status" value="1"/>
</dbReference>
<gene>
    <name evidence="5 6" type="primary">rplJ</name>
    <name evidence="6" type="ORF">H9812_00725</name>
</gene>
<dbReference type="Proteomes" id="UP000824044">
    <property type="component" value="Unassembled WGS sequence"/>
</dbReference>
<dbReference type="GO" id="GO:0070180">
    <property type="term" value="F:large ribosomal subunit rRNA binding"/>
    <property type="evidence" value="ECO:0007669"/>
    <property type="project" value="UniProtKB-UniRule"/>
</dbReference>
<evidence type="ECO:0000313" key="6">
    <source>
        <dbReference type="EMBL" id="HIZ23990.1"/>
    </source>
</evidence>
<protein>
    <recommendedName>
        <fullName evidence="4 5">Large ribosomal subunit protein uL10</fullName>
    </recommendedName>
</protein>
<dbReference type="CDD" id="cd05797">
    <property type="entry name" value="Ribosomal_L10"/>
    <property type="match status" value="1"/>
</dbReference>
<reference evidence="6" key="2">
    <citation type="submission" date="2021-04" db="EMBL/GenBank/DDBJ databases">
        <authorList>
            <person name="Gilroy R."/>
        </authorList>
    </citation>
    <scope>NUCLEOTIDE SEQUENCE</scope>
    <source>
        <strain evidence="6">CHK33-5263</strain>
    </source>
</reference>
<keyword evidence="3 5" id="KW-0687">Ribonucleoprotein</keyword>
<dbReference type="Pfam" id="PF00466">
    <property type="entry name" value="Ribosomal_L10"/>
    <property type="match status" value="1"/>
</dbReference>
<dbReference type="PANTHER" id="PTHR11560">
    <property type="entry name" value="39S RIBOSOMAL PROTEIN L10, MITOCHONDRIAL"/>
    <property type="match status" value="1"/>
</dbReference>
<dbReference type="AlphaFoldDB" id="A0A9D2DVV6"/>
<organism evidence="6 7">
    <name type="scientific">Candidatus Gallimonas intestinigallinarum</name>
    <dbReference type="NCBI Taxonomy" id="2838604"/>
    <lineage>
        <taxon>Bacteria</taxon>
        <taxon>Bacillati</taxon>
        <taxon>Bacillota</taxon>
        <taxon>Clostridia</taxon>
        <taxon>Candidatus Gallimonas</taxon>
    </lineage>
</organism>
<evidence type="ECO:0000256" key="2">
    <source>
        <dbReference type="ARBA" id="ARBA00022980"/>
    </source>
</evidence>
<dbReference type="InterPro" id="IPR043141">
    <property type="entry name" value="Ribosomal_uL10-like_sf"/>
</dbReference>
<evidence type="ECO:0000256" key="1">
    <source>
        <dbReference type="ARBA" id="ARBA00008889"/>
    </source>
</evidence>
<evidence type="ECO:0000256" key="4">
    <source>
        <dbReference type="ARBA" id="ARBA00035202"/>
    </source>
</evidence>
<comment type="function">
    <text evidence="5">Forms part of the ribosomal stalk, playing a central role in the interaction of the ribosome with GTP-bound translation factors.</text>
</comment>
<proteinExistence type="inferred from homology"/>
<dbReference type="EMBL" id="DXBS01000017">
    <property type="protein sequence ID" value="HIZ23990.1"/>
    <property type="molecule type" value="Genomic_DNA"/>
</dbReference>